<dbReference type="HOGENOM" id="CLU_017475_0_0_1"/>
<feature type="domain" description="EGF-like" evidence="9">
    <location>
        <begin position="613"/>
        <end position="624"/>
    </location>
</feature>
<dbReference type="KEGG" id="atr:18422823"/>
<protein>
    <recommendedName>
        <fullName evidence="9">EGF-like domain-containing protein</fullName>
    </recommendedName>
</protein>
<keyword evidence="11" id="KW-1185">Reference proteome</keyword>
<gene>
    <name evidence="10" type="ORF">AMTR_s00009p00201120</name>
</gene>
<dbReference type="EMBL" id="KI397501">
    <property type="protein sequence ID" value="ERM94941.1"/>
    <property type="molecule type" value="Genomic_DNA"/>
</dbReference>
<dbReference type="PANTHER" id="PTHR14319:SF3">
    <property type="entry name" value="TRANSMEMBRANE PROTEIN-LIKE PROTEIN"/>
    <property type="match status" value="1"/>
</dbReference>
<dbReference type="Gramene" id="ERM94941">
    <property type="protein sequence ID" value="ERM94941"/>
    <property type="gene ID" value="AMTR_s00009p00201120"/>
</dbReference>
<evidence type="ECO:0000256" key="8">
    <source>
        <dbReference type="SAM" id="Phobius"/>
    </source>
</evidence>
<organism evidence="10 11">
    <name type="scientific">Amborella trichopoda</name>
    <dbReference type="NCBI Taxonomy" id="13333"/>
    <lineage>
        <taxon>Eukaryota</taxon>
        <taxon>Viridiplantae</taxon>
        <taxon>Streptophyta</taxon>
        <taxon>Embryophyta</taxon>
        <taxon>Tracheophyta</taxon>
        <taxon>Spermatophyta</taxon>
        <taxon>Magnoliopsida</taxon>
        <taxon>Amborellales</taxon>
        <taxon>Amborellaceae</taxon>
        <taxon>Amborella</taxon>
    </lineage>
</organism>
<feature type="transmembrane region" description="Helical" evidence="8">
    <location>
        <begin position="831"/>
        <end position="850"/>
    </location>
</feature>
<evidence type="ECO:0000259" key="9">
    <source>
        <dbReference type="PROSITE" id="PS00022"/>
    </source>
</evidence>
<dbReference type="OMA" id="FSLEWQV"/>
<evidence type="ECO:0000256" key="6">
    <source>
        <dbReference type="ARBA" id="ARBA00023136"/>
    </source>
</evidence>
<feature type="transmembrane region" description="Helical" evidence="8">
    <location>
        <begin position="807"/>
        <end position="825"/>
    </location>
</feature>
<comment type="similarity">
    <text evidence="2">Belongs to the TMEM8 family.</text>
</comment>
<keyword evidence="6 8" id="KW-0472">Membrane</keyword>
<dbReference type="Pfam" id="PF12036">
    <property type="entry name" value="DUF3522"/>
    <property type="match status" value="1"/>
</dbReference>
<keyword evidence="4 8" id="KW-0812">Transmembrane</keyword>
<dbReference type="Proteomes" id="UP000017836">
    <property type="component" value="Unassembled WGS sequence"/>
</dbReference>
<feature type="transmembrane region" description="Helical" evidence="8">
    <location>
        <begin position="722"/>
        <end position="739"/>
    </location>
</feature>
<feature type="region of interest" description="Disordered" evidence="7">
    <location>
        <begin position="867"/>
        <end position="891"/>
    </location>
</feature>
<evidence type="ECO:0000313" key="10">
    <source>
        <dbReference type="EMBL" id="ERM94941.1"/>
    </source>
</evidence>
<evidence type="ECO:0000313" key="11">
    <source>
        <dbReference type="Proteomes" id="UP000017836"/>
    </source>
</evidence>
<keyword evidence="5 8" id="KW-1133">Transmembrane helix</keyword>
<accession>W1NHI1</accession>
<keyword evidence="3" id="KW-1003">Cell membrane</keyword>
<evidence type="ECO:0000256" key="4">
    <source>
        <dbReference type="ARBA" id="ARBA00022692"/>
    </source>
</evidence>
<evidence type="ECO:0000256" key="3">
    <source>
        <dbReference type="ARBA" id="ARBA00022475"/>
    </source>
</evidence>
<evidence type="ECO:0000256" key="2">
    <source>
        <dbReference type="ARBA" id="ARBA00005542"/>
    </source>
</evidence>
<reference evidence="11" key="1">
    <citation type="journal article" date="2013" name="Science">
        <title>The Amborella genome and the evolution of flowering plants.</title>
        <authorList>
            <consortium name="Amborella Genome Project"/>
        </authorList>
    </citation>
    <scope>NUCLEOTIDE SEQUENCE [LARGE SCALE GENOMIC DNA]</scope>
</reference>
<feature type="transmembrane region" description="Helical" evidence="8">
    <location>
        <begin position="691"/>
        <end position="710"/>
    </location>
</feature>
<dbReference type="PROSITE" id="PS00022">
    <property type="entry name" value="EGF_1"/>
    <property type="match status" value="1"/>
</dbReference>
<dbReference type="InterPro" id="IPR021910">
    <property type="entry name" value="NGX6/PGAP6/MYMK"/>
</dbReference>
<dbReference type="InterPro" id="IPR000742">
    <property type="entry name" value="EGF"/>
</dbReference>
<sequence>MIAMKCVPCTVNFWVLVCWASLSYLTVFKVHGSLSNGEQYVISNIVYPETSLKHYDWRYIRVEISPWFSSMSMILTSNADYDEESSKKLPKDMLPVICIRVGGPPLPDASNNSLKREVLDVDINRFLNDIRALPAMDQCFFFQKSLALALTNEQVSPGILYIGFFNGIGPVRTQSKMINRGPTYRFSANISVLGCSAPSFWGPYCNQTFVMLSCAKSDLYKNPRNLLDLGIHKPLKYTNYDFGTSGFSMDNDTLTSRPKITLDGHSLQKATPNFHVNKPVKKRHLREAAEDAIICKNPYGEVCLKEGEWEVYSLELLGISSQLNILAGNIAVNQTSNELDGNGNNSVIDDQIQIMAYACHDAIPTRASYDHSGNISNNTLTIQFPKLGRWYIAIYVIGNHSRTQGDEEVVCFSLEWQIDVCPSEKAGANCTWDRNMLQRVLRRGGSVPFESYYVPTGEKSAVFPLGPLLSNSSFDNKLQLAWTYFIVDVPRGAAGGNLQLELKSDAKIKYEIYIRFGGIPSIDIWDYQTNGTSTDNDSIFRISNGSGRGNIKFLMLYVREGIWVFGLRHPLDAQLSNQDTMSVALEGCPDRCSNSGKCHSAVDDSGLTLYSYCTCDRRHGGFDCSVELVSHEEHMWQSIALIFSNIAAVFPALWALRQKAFAEWVLFTSSGLSSGLYHACDVGSWCALSFHVLQFMDFWLSFVAVVSTFIYMAKIEEVSKRAIHTSVAILTALIAAEGPTRSENIIIVVSLGILGLVVGWMIELYSSRAHTLSCPQFNLNVMERWQELKTGVVKLIDWLRKRFQWRFIFLGFIALLAAGTCWNLESVESYWIWHSLWHVSIYTASFFFLCSTSVNIIQDEEQETPYELVRQNSSVSGQRPEAAPNPTNGVP</sequence>
<evidence type="ECO:0000256" key="1">
    <source>
        <dbReference type="ARBA" id="ARBA00004651"/>
    </source>
</evidence>
<dbReference type="STRING" id="13333.W1NHI1"/>
<proteinExistence type="inferred from homology"/>
<name>W1NHI1_AMBTC</name>
<comment type="subcellular location">
    <subcellularLocation>
        <location evidence="1">Cell membrane</location>
        <topology evidence="1">Multi-pass membrane protein</topology>
    </subcellularLocation>
</comment>
<evidence type="ECO:0000256" key="5">
    <source>
        <dbReference type="ARBA" id="ARBA00022989"/>
    </source>
</evidence>
<dbReference type="AlphaFoldDB" id="W1NHI1"/>
<evidence type="ECO:0000256" key="7">
    <source>
        <dbReference type="SAM" id="MobiDB-lite"/>
    </source>
</evidence>
<dbReference type="eggNOG" id="ENOG502QQ7Q">
    <property type="taxonomic scope" value="Eukaryota"/>
</dbReference>
<feature type="transmembrane region" description="Helical" evidence="8">
    <location>
        <begin position="745"/>
        <end position="762"/>
    </location>
</feature>
<dbReference type="GO" id="GO:0005886">
    <property type="term" value="C:plasma membrane"/>
    <property type="evidence" value="ECO:0007669"/>
    <property type="project" value="UniProtKB-SubCell"/>
</dbReference>
<dbReference type="OrthoDB" id="69646at2759"/>
<dbReference type="PANTHER" id="PTHR14319">
    <property type="entry name" value="FIVE-SPAN TRANSMEMBRANE PROTEIN M83"/>
    <property type="match status" value="1"/>
</dbReference>